<dbReference type="Proteomes" id="UP000326179">
    <property type="component" value="Chromosome"/>
</dbReference>
<feature type="transmembrane region" description="Helical" evidence="6">
    <location>
        <begin position="273"/>
        <end position="295"/>
    </location>
</feature>
<dbReference type="InterPro" id="IPR003838">
    <property type="entry name" value="ABC3_permease_C"/>
</dbReference>
<keyword evidence="5 6" id="KW-0472">Membrane</keyword>
<proteinExistence type="predicted"/>
<evidence type="ECO:0000256" key="2">
    <source>
        <dbReference type="ARBA" id="ARBA00022475"/>
    </source>
</evidence>
<feature type="transmembrane region" description="Helical" evidence="6">
    <location>
        <begin position="782"/>
        <end position="807"/>
    </location>
</feature>
<evidence type="ECO:0000256" key="1">
    <source>
        <dbReference type="ARBA" id="ARBA00004651"/>
    </source>
</evidence>
<feature type="domain" description="ABC3 transporter permease C-terminal" evidence="7">
    <location>
        <begin position="733"/>
        <end position="845"/>
    </location>
</feature>
<keyword evidence="4 6" id="KW-1133">Transmembrane helix</keyword>
<feature type="transmembrane region" description="Helical" evidence="6">
    <location>
        <begin position="420"/>
        <end position="438"/>
    </location>
</feature>
<dbReference type="RefSeq" id="WP_153286928.1">
    <property type="nucleotide sequence ID" value="NZ_CP045643.1"/>
</dbReference>
<gene>
    <name evidence="8" type="ORF">GFH48_04140</name>
</gene>
<keyword evidence="9" id="KW-1185">Reference proteome</keyword>
<dbReference type="EMBL" id="CP045643">
    <property type="protein sequence ID" value="QFZ72561.1"/>
    <property type="molecule type" value="Genomic_DNA"/>
</dbReference>
<keyword evidence="2" id="KW-1003">Cell membrane</keyword>
<organism evidence="8 9">
    <name type="scientific">Streptomyces fagopyri</name>
    <dbReference type="NCBI Taxonomy" id="2662397"/>
    <lineage>
        <taxon>Bacteria</taxon>
        <taxon>Bacillati</taxon>
        <taxon>Actinomycetota</taxon>
        <taxon>Actinomycetes</taxon>
        <taxon>Kitasatosporales</taxon>
        <taxon>Streptomycetaceae</taxon>
        <taxon>Streptomyces</taxon>
    </lineage>
</organism>
<reference evidence="8 9" key="1">
    <citation type="submission" date="2019-10" db="EMBL/GenBank/DDBJ databases">
        <title>A novel species.</title>
        <authorList>
            <person name="Gao J."/>
        </authorList>
    </citation>
    <scope>NUCLEOTIDE SEQUENCE [LARGE SCALE GENOMIC DNA]</scope>
    <source>
        <strain evidence="8 9">QMT-28</strain>
    </source>
</reference>
<evidence type="ECO:0000256" key="3">
    <source>
        <dbReference type="ARBA" id="ARBA00022692"/>
    </source>
</evidence>
<accession>A0A5Q0L6I1</accession>
<evidence type="ECO:0000313" key="8">
    <source>
        <dbReference type="EMBL" id="QFZ72561.1"/>
    </source>
</evidence>
<dbReference type="PANTHER" id="PTHR30287:SF1">
    <property type="entry name" value="INNER MEMBRANE PROTEIN"/>
    <property type="match status" value="1"/>
</dbReference>
<keyword evidence="3 6" id="KW-0812">Transmembrane</keyword>
<feature type="transmembrane region" description="Helical" evidence="6">
    <location>
        <begin position="501"/>
        <end position="521"/>
    </location>
</feature>
<dbReference type="AlphaFoldDB" id="A0A5Q0L6I1"/>
<name>A0A5Q0L6I1_9ACTN</name>
<dbReference type="GO" id="GO:0005886">
    <property type="term" value="C:plasma membrane"/>
    <property type="evidence" value="ECO:0007669"/>
    <property type="project" value="UniProtKB-SubCell"/>
</dbReference>
<evidence type="ECO:0000313" key="9">
    <source>
        <dbReference type="Proteomes" id="UP000326179"/>
    </source>
</evidence>
<feature type="transmembrane region" description="Helical" evidence="6">
    <location>
        <begin position="729"/>
        <end position="751"/>
    </location>
</feature>
<feature type="transmembrane region" description="Helical" evidence="6">
    <location>
        <begin position="819"/>
        <end position="838"/>
    </location>
</feature>
<dbReference type="PROSITE" id="PS51257">
    <property type="entry name" value="PROKAR_LIPOPROTEIN"/>
    <property type="match status" value="1"/>
</dbReference>
<sequence length="856" mass="87494">MLRLALLTLKTRKGGFAGTFVALLLGAAVLSACGILLESGVRAGSSPERYAAADVVVAGRQEVALTLKDLDGTTVEESQPLPERVPLRASAAARIAGVDGARSVIADRGATVRLVTAAGRPVPGRHGAAVEAHNWSSLGLGDFRLTTGHAPGAAGQIVLDTETAGRAGVRPGDEIRLMSASVPRAFEVSGLVALKDGRSPRRSVVFLGDADLRHSLPGASVEAFGVLASPGTSPQRLADAVRSALHDDTLAVHTGEGRGRAEFLDVTVSGSNLVVLAAAVGGNVLLVAVFVLYATTSLSIRHRRREIALLRAIGTTPGQIRRMVAVEAAATGLAAGVLGCPAGLLLVHQLRDRFAGHGVVPPDFGLVVSPLPFLAAVLVTVLTALAAVVSASHRATRIRPTEALGEAAVETPGLGRGRRITGYALLVLSAGIFVTGTVRDTDFFTLVGLADSLVLLLVIAVAVLGPLVARTAVRLLGPLLGRTGVTGWLAAANTRANAGRLAGAITPLVLAVSFASTVVFAQTTGLRESADQLRAGLLADHVLTAPAGVSPELARKVRGMKGVASATGLVTSKAVAAGRLLGADEAVSLGVQGVDPRALGTVLDLRPEKGDLGDLSRDTVAISTTAASWLGLGVGDTARLHLGDGTPFRGKVVAVYARGFGFADLTMDHDLLLAHTTGKADRSVLVRSAPSAPGLTRALSDAAAAYPGTVLRDGLAVDDQLAEQRANAWVNYLVVGVIIAYTAITVVNTLAMGTAARRREFALLRLSGTTRRQVAGMMRQESVVVIASGVGVGTLLAVFPLVLVSLATSGSPLPAVPGLGFLAIAGSTAVLAAAGTMVPTRLLLRIRPVEAIGARE</sequence>
<evidence type="ECO:0000259" key="7">
    <source>
        <dbReference type="Pfam" id="PF02687"/>
    </source>
</evidence>
<dbReference type="Pfam" id="PF02687">
    <property type="entry name" value="FtsX"/>
    <property type="match status" value="2"/>
</dbReference>
<evidence type="ECO:0000256" key="6">
    <source>
        <dbReference type="SAM" id="Phobius"/>
    </source>
</evidence>
<dbReference type="KEGG" id="sfy:GFH48_04140"/>
<dbReference type="InterPro" id="IPR038766">
    <property type="entry name" value="Membrane_comp_ABC_pdt"/>
</dbReference>
<evidence type="ECO:0000256" key="4">
    <source>
        <dbReference type="ARBA" id="ARBA00022989"/>
    </source>
</evidence>
<dbReference type="PANTHER" id="PTHR30287">
    <property type="entry name" value="MEMBRANE COMPONENT OF PREDICTED ABC SUPERFAMILY METABOLITE UPTAKE TRANSPORTER"/>
    <property type="match status" value="1"/>
</dbReference>
<evidence type="ECO:0000256" key="5">
    <source>
        <dbReference type="ARBA" id="ARBA00023136"/>
    </source>
</evidence>
<feature type="transmembrane region" description="Helical" evidence="6">
    <location>
        <begin position="367"/>
        <end position="389"/>
    </location>
</feature>
<feature type="transmembrane region" description="Helical" evidence="6">
    <location>
        <begin position="444"/>
        <end position="469"/>
    </location>
</feature>
<protein>
    <submittedName>
        <fullName evidence="8">FtsX-like permease family protein</fullName>
    </submittedName>
</protein>
<comment type="subcellular location">
    <subcellularLocation>
        <location evidence="1">Cell membrane</location>
        <topology evidence="1">Multi-pass membrane protein</topology>
    </subcellularLocation>
</comment>
<feature type="transmembrane region" description="Helical" evidence="6">
    <location>
        <begin position="324"/>
        <end position="347"/>
    </location>
</feature>
<feature type="domain" description="ABC3 transporter permease C-terminal" evidence="7">
    <location>
        <begin position="284"/>
        <end position="398"/>
    </location>
</feature>